<protein>
    <submittedName>
        <fullName evidence="3">Uncharacterized protein</fullName>
    </submittedName>
</protein>
<gene>
    <name evidence="3" type="ORF">ColSpa_02589</name>
</gene>
<evidence type="ECO:0000313" key="4">
    <source>
        <dbReference type="Proteomes" id="UP001055115"/>
    </source>
</evidence>
<evidence type="ECO:0000256" key="1">
    <source>
        <dbReference type="SAM" id="MobiDB-lite"/>
    </source>
</evidence>
<evidence type="ECO:0000313" key="3">
    <source>
        <dbReference type="EMBL" id="GKT42408.1"/>
    </source>
</evidence>
<accession>A0AA37L9X5</accession>
<dbReference type="AlphaFoldDB" id="A0AA37L9X5"/>
<dbReference type="GeneID" id="73323391"/>
<feature type="chain" id="PRO_5041386545" evidence="2">
    <location>
        <begin position="20"/>
        <end position="75"/>
    </location>
</feature>
<keyword evidence="2" id="KW-0732">Signal</keyword>
<evidence type="ECO:0000256" key="2">
    <source>
        <dbReference type="SAM" id="SignalP"/>
    </source>
</evidence>
<feature type="region of interest" description="Disordered" evidence="1">
    <location>
        <begin position="36"/>
        <end position="75"/>
    </location>
</feature>
<keyword evidence="4" id="KW-1185">Reference proteome</keyword>
<feature type="signal peptide" evidence="2">
    <location>
        <begin position="1"/>
        <end position="19"/>
    </location>
</feature>
<organism evidence="3 4">
    <name type="scientific">Colletotrichum spaethianum</name>
    <dbReference type="NCBI Taxonomy" id="700344"/>
    <lineage>
        <taxon>Eukaryota</taxon>
        <taxon>Fungi</taxon>
        <taxon>Dikarya</taxon>
        <taxon>Ascomycota</taxon>
        <taxon>Pezizomycotina</taxon>
        <taxon>Sordariomycetes</taxon>
        <taxon>Hypocreomycetidae</taxon>
        <taxon>Glomerellales</taxon>
        <taxon>Glomerellaceae</taxon>
        <taxon>Colletotrichum</taxon>
        <taxon>Colletotrichum spaethianum species complex</taxon>
    </lineage>
</organism>
<name>A0AA37L9X5_9PEZI</name>
<proteinExistence type="predicted"/>
<sequence>MKYVALILAMFGILAISAAQISLPIKPPAYYGAPSTPKKAMLRRRDTGPHMRKSHAINVVSAENPKPAGAKSQDK</sequence>
<dbReference type="Proteomes" id="UP001055115">
    <property type="component" value="Unassembled WGS sequence"/>
</dbReference>
<reference evidence="3 4" key="1">
    <citation type="submission" date="2022-03" db="EMBL/GenBank/DDBJ databases">
        <title>Genome data of Colletotrichum spp.</title>
        <authorList>
            <person name="Utami Y.D."/>
            <person name="Hiruma K."/>
        </authorList>
    </citation>
    <scope>NUCLEOTIDE SEQUENCE [LARGE SCALE GENOMIC DNA]</scope>
    <source>
        <strain evidence="3 4">MAFF 239500</strain>
    </source>
</reference>
<dbReference type="RefSeq" id="XP_049124758.1">
    <property type="nucleotide sequence ID" value="XM_049268801.1"/>
</dbReference>
<comment type="caution">
    <text evidence="3">The sequence shown here is derived from an EMBL/GenBank/DDBJ whole genome shotgun (WGS) entry which is preliminary data.</text>
</comment>
<dbReference type="EMBL" id="BQXU01000005">
    <property type="protein sequence ID" value="GKT42408.1"/>
    <property type="molecule type" value="Genomic_DNA"/>
</dbReference>